<organism evidence="1 2">
    <name type="scientific">Paenibacillus aestuarii</name>
    <dbReference type="NCBI Taxonomy" id="516965"/>
    <lineage>
        <taxon>Bacteria</taxon>
        <taxon>Bacillati</taxon>
        <taxon>Bacillota</taxon>
        <taxon>Bacilli</taxon>
        <taxon>Bacillales</taxon>
        <taxon>Paenibacillaceae</taxon>
        <taxon>Paenibacillus</taxon>
    </lineage>
</organism>
<protein>
    <submittedName>
        <fullName evidence="1">GrpB family protein</fullName>
    </submittedName>
</protein>
<reference evidence="2" key="1">
    <citation type="journal article" date="2019" name="Int. J. Syst. Evol. Microbiol.">
        <title>The Global Catalogue of Microorganisms (GCM) 10K type strain sequencing project: providing services to taxonomists for standard genome sequencing and annotation.</title>
        <authorList>
            <consortium name="The Broad Institute Genomics Platform"/>
            <consortium name="The Broad Institute Genome Sequencing Center for Infectious Disease"/>
            <person name="Wu L."/>
            <person name="Ma J."/>
        </authorList>
    </citation>
    <scope>NUCLEOTIDE SEQUENCE [LARGE SCALE GENOMIC DNA]</scope>
    <source>
        <strain evidence="2">KACC 11904</strain>
    </source>
</reference>
<gene>
    <name evidence="1" type="ORF">ACFPOG_25785</name>
</gene>
<dbReference type="InterPro" id="IPR043519">
    <property type="entry name" value="NT_sf"/>
</dbReference>
<dbReference type="RefSeq" id="WP_270881124.1">
    <property type="nucleotide sequence ID" value="NZ_JAQFVF010000045.1"/>
</dbReference>
<sequence>METFDGLLSYIRGMGMCMGLPAKPIVDMVFVVATRNDVEIAIERLATLGYIHEGDLEITGREAFIPPCGVPWHHLYVCAIDNVEYSRGKILSLF</sequence>
<name>A0ABW0KF82_9BACL</name>
<evidence type="ECO:0000313" key="2">
    <source>
        <dbReference type="Proteomes" id="UP001596044"/>
    </source>
</evidence>
<keyword evidence="2" id="KW-1185">Reference proteome</keyword>
<comment type="caution">
    <text evidence="1">The sequence shown here is derived from an EMBL/GenBank/DDBJ whole genome shotgun (WGS) entry which is preliminary data.</text>
</comment>
<dbReference type="InterPro" id="IPR007344">
    <property type="entry name" value="GrpB/CoaE"/>
</dbReference>
<proteinExistence type="predicted"/>
<dbReference type="SUPFAM" id="SSF81301">
    <property type="entry name" value="Nucleotidyltransferase"/>
    <property type="match status" value="1"/>
</dbReference>
<dbReference type="Pfam" id="PF04229">
    <property type="entry name" value="GrpB"/>
    <property type="match status" value="1"/>
</dbReference>
<dbReference type="Proteomes" id="UP001596044">
    <property type="component" value="Unassembled WGS sequence"/>
</dbReference>
<dbReference type="Gene3D" id="3.30.460.10">
    <property type="entry name" value="Beta Polymerase, domain 2"/>
    <property type="match status" value="1"/>
</dbReference>
<evidence type="ECO:0000313" key="1">
    <source>
        <dbReference type="EMBL" id="MFC5451616.1"/>
    </source>
</evidence>
<dbReference type="EMBL" id="JBHSMJ010000039">
    <property type="protein sequence ID" value="MFC5451616.1"/>
    <property type="molecule type" value="Genomic_DNA"/>
</dbReference>
<accession>A0ABW0KF82</accession>